<evidence type="ECO:0000313" key="3">
    <source>
        <dbReference type="EMBL" id="AWT57315.1"/>
    </source>
</evidence>
<feature type="transmembrane region" description="Helical" evidence="2">
    <location>
        <begin position="14"/>
        <end position="36"/>
    </location>
</feature>
<proteinExistence type="predicted"/>
<keyword evidence="2" id="KW-1133">Transmembrane helix</keyword>
<evidence type="ECO:0000256" key="2">
    <source>
        <dbReference type="SAM" id="Phobius"/>
    </source>
</evidence>
<dbReference type="Proteomes" id="UP000011200">
    <property type="component" value="Chromosome"/>
</dbReference>
<keyword evidence="2" id="KW-0472">Membrane</keyword>
<sequence length="70" mass="7507">MTAEIVTYQADHPLLLAVPAFAPAIVVAGVVAYIAIRDRRRKDPPKDQPAQTRDGVHSERGGVASEDDSP</sequence>
<evidence type="ECO:0000256" key="1">
    <source>
        <dbReference type="SAM" id="MobiDB-lite"/>
    </source>
</evidence>
<evidence type="ECO:0000313" key="4">
    <source>
        <dbReference type="Proteomes" id="UP000011200"/>
    </source>
</evidence>
<reference evidence="4" key="2">
    <citation type="submission" date="2018-03" db="EMBL/GenBank/DDBJ databases">
        <authorList>
            <person name="Derbyshire K."/>
            <person name="Gray T.A."/>
            <person name="Champion M."/>
        </authorList>
    </citation>
    <scope>NUCLEOTIDE SEQUENCE [LARGE SCALE GENOMIC DNA]</scope>
    <source>
        <strain evidence="4">MKD8</strain>
    </source>
</reference>
<accession>A0A2U9Q189</accession>
<protein>
    <submittedName>
        <fullName evidence="3">Uncharacterized protein</fullName>
    </submittedName>
</protein>
<reference evidence="3 4" key="1">
    <citation type="journal article" date="2013" name="Genome Announc.">
        <title>Draft genome sequence of MKD8, a conjugal recipient Mycobacterium smegmatis strain.</title>
        <authorList>
            <person name="Gray T.A."/>
            <person name="Palumbo M.J."/>
            <person name="Derbyshire K.M."/>
        </authorList>
    </citation>
    <scope>NUCLEOTIDE SEQUENCE [LARGE SCALE GENOMIC DNA]</scope>
    <source>
        <strain evidence="3 4">MKD8</strain>
    </source>
</reference>
<dbReference type="RefSeq" id="WP_003897914.1">
    <property type="nucleotide sequence ID" value="NZ_CP027541.1"/>
</dbReference>
<dbReference type="AlphaFoldDB" id="A0A2U9Q189"/>
<organism evidence="3 4">
    <name type="scientific">Mycolicibacterium smegmatis (strain MKD8)</name>
    <name type="common">Mycobacterium smegmatis</name>
    <dbReference type="NCBI Taxonomy" id="1214915"/>
    <lineage>
        <taxon>Bacteria</taxon>
        <taxon>Bacillati</taxon>
        <taxon>Actinomycetota</taxon>
        <taxon>Actinomycetes</taxon>
        <taxon>Mycobacteriales</taxon>
        <taxon>Mycobacteriaceae</taxon>
        <taxon>Mycolicibacterium</taxon>
    </lineage>
</organism>
<dbReference type="EMBL" id="CP027541">
    <property type="protein sequence ID" value="AWT57315.1"/>
    <property type="molecule type" value="Genomic_DNA"/>
</dbReference>
<name>A0A2U9Q189_MYCSE</name>
<keyword evidence="2" id="KW-0812">Transmembrane</keyword>
<gene>
    <name evidence="3" type="ORF">D806_063820</name>
</gene>
<feature type="region of interest" description="Disordered" evidence="1">
    <location>
        <begin position="38"/>
        <end position="70"/>
    </location>
</feature>